<evidence type="ECO:0000313" key="1">
    <source>
        <dbReference type="EMBL" id="SUX18375.1"/>
    </source>
</evidence>
<name>A0A381DYQ9_9GAMM</name>
<keyword evidence="2" id="KW-1185">Reference proteome</keyword>
<reference evidence="1 2" key="1">
    <citation type="submission" date="2018-06" db="EMBL/GenBank/DDBJ databases">
        <authorList>
            <consortium name="Pathogen Informatics"/>
            <person name="Doyle S."/>
        </authorList>
    </citation>
    <scope>NUCLEOTIDE SEQUENCE [LARGE SCALE GENOMIC DNA]</scope>
    <source>
        <strain evidence="1 2">NCTC13294</strain>
    </source>
</reference>
<dbReference type="AlphaFoldDB" id="A0A381DYQ9"/>
<sequence>MAHITAQNHPTEKQSLIIIIDRKADSVYHLCEWNAAGHPFQVRMCGYCGVTRDGKTYKAQELEREPNYSFYKNVHYRANRWRWKWRGRKLY</sequence>
<protein>
    <submittedName>
        <fullName evidence="1">Uncharacterized protein</fullName>
    </submittedName>
</protein>
<gene>
    <name evidence="1" type="ORF">NCTC13294_00256</name>
</gene>
<dbReference type="EMBL" id="UFUW01000001">
    <property type="protein sequence ID" value="SUX18375.1"/>
    <property type="molecule type" value="Genomic_DNA"/>
</dbReference>
<organism evidence="1 2">
    <name type="scientific">Cardiobacterium valvarum</name>
    <dbReference type="NCBI Taxonomy" id="194702"/>
    <lineage>
        <taxon>Bacteria</taxon>
        <taxon>Pseudomonadati</taxon>
        <taxon>Pseudomonadota</taxon>
        <taxon>Gammaproteobacteria</taxon>
        <taxon>Cardiobacteriales</taxon>
        <taxon>Cardiobacteriaceae</taxon>
        <taxon>Cardiobacterium</taxon>
    </lineage>
</organism>
<proteinExistence type="predicted"/>
<evidence type="ECO:0000313" key="2">
    <source>
        <dbReference type="Proteomes" id="UP000254572"/>
    </source>
</evidence>
<accession>A0A381DYQ9</accession>
<dbReference type="Gene3D" id="3.90.350.10">
    <property type="entry name" value="Transposase Inhibitor Protein From Tn5, Chain A, domain 1"/>
    <property type="match status" value="1"/>
</dbReference>
<dbReference type="Proteomes" id="UP000254572">
    <property type="component" value="Unassembled WGS sequence"/>
</dbReference>